<dbReference type="EMBL" id="CACVAV010000256">
    <property type="protein sequence ID" value="CAA6815999.1"/>
    <property type="molecule type" value="Genomic_DNA"/>
</dbReference>
<accession>A0A6S6THR5</accession>
<sequence length="224" mass="24574">MNTTTILLVLMVLATFSYFLGRKRSLAVSNGNKGVNKLHSLPGYYGYLVAIWCVIPALLVLLTWNAFNNTIITQNVIATLPAEIQQSSESEIGLMMNRVKSMAESGQIDKTASAAQQAAAQQYIDMQSTSSIAKAVVVLALAIIGFFIGWRFIAPHVRARNKVEAVIRWVMIICASIAILTTLGIVLSVLFESMRFFNQVPISEFLFGTRWSPQTAIRADQVGG</sequence>
<keyword evidence="1" id="KW-0812">Transmembrane</keyword>
<evidence type="ECO:0000313" key="3">
    <source>
        <dbReference type="EMBL" id="CAA6815999.1"/>
    </source>
</evidence>
<dbReference type="GO" id="GO:0006817">
    <property type="term" value="P:phosphate ion transport"/>
    <property type="evidence" value="ECO:0007669"/>
    <property type="project" value="InterPro"/>
</dbReference>
<feature type="domain" description="ABC transporter phosphate permease PstC N-terminal" evidence="2">
    <location>
        <begin position="7"/>
        <end position="180"/>
    </location>
</feature>
<evidence type="ECO:0000256" key="1">
    <source>
        <dbReference type="SAM" id="Phobius"/>
    </source>
</evidence>
<keyword evidence="1" id="KW-1133">Transmembrane helix</keyword>
<feature type="transmembrane region" description="Helical" evidence="1">
    <location>
        <begin position="166"/>
        <end position="191"/>
    </location>
</feature>
<organism evidence="3">
    <name type="scientific">uncultured Thiotrichaceae bacterium</name>
    <dbReference type="NCBI Taxonomy" id="298394"/>
    <lineage>
        <taxon>Bacteria</taxon>
        <taxon>Pseudomonadati</taxon>
        <taxon>Pseudomonadota</taxon>
        <taxon>Gammaproteobacteria</taxon>
        <taxon>Thiotrichales</taxon>
        <taxon>Thiotrichaceae</taxon>
        <taxon>environmental samples</taxon>
    </lineage>
</organism>
<dbReference type="Pfam" id="PF12501">
    <property type="entry name" value="DUF3708"/>
    <property type="match status" value="1"/>
</dbReference>
<feature type="transmembrane region" description="Helical" evidence="1">
    <location>
        <begin position="132"/>
        <end position="154"/>
    </location>
</feature>
<reference evidence="3" key="1">
    <citation type="submission" date="2020-01" db="EMBL/GenBank/DDBJ databases">
        <authorList>
            <person name="Meier V. D."/>
            <person name="Meier V D."/>
        </authorList>
    </citation>
    <scope>NUCLEOTIDE SEQUENCE</scope>
    <source>
        <strain evidence="3">HLG_WM_MAG_08</strain>
    </source>
</reference>
<feature type="transmembrane region" description="Helical" evidence="1">
    <location>
        <begin position="45"/>
        <end position="67"/>
    </location>
</feature>
<dbReference type="AlphaFoldDB" id="A0A6S6THR5"/>
<evidence type="ECO:0000259" key="2">
    <source>
        <dbReference type="Pfam" id="PF12501"/>
    </source>
</evidence>
<gene>
    <name evidence="3" type="ORF">HELGO_WM45641</name>
</gene>
<feature type="non-terminal residue" evidence="3">
    <location>
        <position position="224"/>
    </location>
</feature>
<name>A0A6S6THR5_9GAMM</name>
<keyword evidence="1" id="KW-0472">Membrane</keyword>
<dbReference type="InterPro" id="IPR022182">
    <property type="entry name" value="PstC_N"/>
</dbReference>
<protein>
    <submittedName>
        <fullName evidence="3">Phosphate transport system permease protein PstC (TC 3.A.1.7.1)</fullName>
    </submittedName>
</protein>
<proteinExistence type="predicted"/>